<dbReference type="Proteomes" id="UP000015354">
    <property type="component" value="Unassembled WGS sequence"/>
</dbReference>
<sequence length="282" mass="29567">MSTFSHLRRRANDDSGFGVPLRTQSTRAAARGPADRSRAECILLKSFRRQSKTPGCSRADSKAPLPRCPALARTCGTPLGGSDGGLSSGGSTVGDSSADGQPRPAARRATASKRTAPVATAPPVLPLTVGTPKLVPVSPTLKSIYVCHSDARWSARCQTDGLQGAQEAEGDAPAVAGRAQLPSMPLLSAKVLTDVEGKSDSANGVNGTSYSETSTRATEGGGAAADQRATTPNTAGTRRSWRAMRRRRSSMSCVPSAARRRHVVRFAANTVFVHGRKVARRY</sequence>
<accession>S9UTZ7</accession>
<comment type="caution">
    <text evidence="2">The sequence shown here is derived from an EMBL/GenBank/DDBJ whole genome shotgun (WGS) entry which is preliminary data.</text>
</comment>
<evidence type="ECO:0000256" key="1">
    <source>
        <dbReference type="SAM" id="MobiDB-lite"/>
    </source>
</evidence>
<proteinExistence type="predicted"/>
<feature type="compositionally biased region" description="Polar residues" evidence="1">
    <location>
        <begin position="200"/>
        <end position="217"/>
    </location>
</feature>
<dbReference type="AlphaFoldDB" id="S9UTZ7"/>
<feature type="region of interest" description="Disordered" evidence="1">
    <location>
        <begin position="49"/>
        <end position="68"/>
    </location>
</feature>
<gene>
    <name evidence="2" type="ORF">STCU_10249</name>
</gene>
<feature type="compositionally biased region" description="Basic residues" evidence="1">
    <location>
        <begin position="239"/>
        <end position="249"/>
    </location>
</feature>
<keyword evidence="3" id="KW-1185">Reference proteome</keyword>
<organism evidence="2 3">
    <name type="scientific">Strigomonas culicis</name>
    <dbReference type="NCBI Taxonomy" id="28005"/>
    <lineage>
        <taxon>Eukaryota</taxon>
        <taxon>Discoba</taxon>
        <taxon>Euglenozoa</taxon>
        <taxon>Kinetoplastea</taxon>
        <taxon>Metakinetoplastina</taxon>
        <taxon>Trypanosomatida</taxon>
        <taxon>Trypanosomatidae</taxon>
        <taxon>Strigomonadinae</taxon>
        <taxon>Strigomonas</taxon>
    </lineage>
</organism>
<reference evidence="2 3" key="1">
    <citation type="journal article" date="2013" name="PLoS ONE">
        <title>Predicting the Proteins of Angomonas deanei, Strigomonas culicis and Their Respective Endosymbionts Reveals New Aspects of the Trypanosomatidae Family.</title>
        <authorList>
            <person name="Motta M.C."/>
            <person name="Martins A.C."/>
            <person name="de Souza S.S."/>
            <person name="Catta-Preta C.M."/>
            <person name="Silva R."/>
            <person name="Klein C.C."/>
            <person name="de Almeida L.G."/>
            <person name="de Lima Cunha O."/>
            <person name="Ciapina L.P."/>
            <person name="Brocchi M."/>
            <person name="Colabardini A.C."/>
            <person name="de Araujo Lima B."/>
            <person name="Machado C.R."/>
            <person name="de Almeida Soares C.M."/>
            <person name="Probst C.M."/>
            <person name="de Menezes C.B."/>
            <person name="Thompson C.E."/>
            <person name="Bartholomeu D.C."/>
            <person name="Gradia D.F."/>
            <person name="Pavoni D.P."/>
            <person name="Grisard E.C."/>
            <person name="Fantinatti-Garboggini F."/>
            <person name="Marchini F.K."/>
            <person name="Rodrigues-Luiz G.F."/>
            <person name="Wagner G."/>
            <person name="Goldman G.H."/>
            <person name="Fietto J.L."/>
            <person name="Elias M.C."/>
            <person name="Goldman M.H."/>
            <person name="Sagot M.F."/>
            <person name="Pereira M."/>
            <person name="Stoco P.H."/>
            <person name="de Mendonca-Neto R.P."/>
            <person name="Teixeira S.M."/>
            <person name="Maciel T.E."/>
            <person name="de Oliveira Mendes T.A."/>
            <person name="Urmenyi T.P."/>
            <person name="de Souza W."/>
            <person name="Schenkman S."/>
            <person name="de Vasconcelos A.T."/>
        </authorList>
    </citation>
    <scope>NUCLEOTIDE SEQUENCE [LARGE SCALE GENOMIC DNA]</scope>
</reference>
<feature type="region of interest" description="Disordered" evidence="1">
    <location>
        <begin position="79"/>
        <end position="117"/>
    </location>
</feature>
<feature type="compositionally biased region" description="Gly residues" evidence="1">
    <location>
        <begin position="79"/>
        <end position="92"/>
    </location>
</feature>
<feature type="compositionally biased region" description="Polar residues" evidence="1">
    <location>
        <begin position="228"/>
        <end position="237"/>
    </location>
</feature>
<dbReference type="EMBL" id="ATMH01010161">
    <property type="protein sequence ID" value="EPY18016.1"/>
    <property type="molecule type" value="Genomic_DNA"/>
</dbReference>
<evidence type="ECO:0000313" key="2">
    <source>
        <dbReference type="EMBL" id="EPY18016.1"/>
    </source>
</evidence>
<evidence type="ECO:0000313" key="3">
    <source>
        <dbReference type="Proteomes" id="UP000015354"/>
    </source>
</evidence>
<feature type="compositionally biased region" description="Low complexity" evidence="1">
    <location>
        <begin position="93"/>
        <end position="117"/>
    </location>
</feature>
<protein>
    <submittedName>
        <fullName evidence="2">Uncharacterized protein</fullName>
    </submittedName>
</protein>
<name>S9UTZ7_9TRYP</name>
<feature type="region of interest" description="Disordered" evidence="1">
    <location>
        <begin position="197"/>
        <end position="254"/>
    </location>
</feature>
<feature type="region of interest" description="Disordered" evidence="1">
    <location>
        <begin position="1"/>
        <end position="36"/>
    </location>
</feature>